<dbReference type="GO" id="GO:0000287">
    <property type="term" value="F:magnesium ion binding"/>
    <property type="evidence" value="ECO:0007669"/>
    <property type="project" value="InterPro"/>
</dbReference>
<dbReference type="AlphaFoldDB" id="A0A6J6ICC6"/>
<dbReference type="GO" id="GO:0043743">
    <property type="term" value="F:LPPG:FO 2-phospho-L-lactate transferase activity"/>
    <property type="evidence" value="ECO:0007669"/>
    <property type="project" value="InterPro"/>
</dbReference>
<reference evidence="3" key="1">
    <citation type="submission" date="2020-05" db="EMBL/GenBank/DDBJ databases">
        <authorList>
            <person name="Chiriac C."/>
            <person name="Salcher M."/>
            <person name="Ghai R."/>
            <person name="Kavagutti S V."/>
        </authorList>
    </citation>
    <scope>NUCLEOTIDE SEQUENCE</scope>
</reference>
<dbReference type="Pfam" id="PF01933">
    <property type="entry name" value="CofD"/>
    <property type="match status" value="1"/>
</dbReference>
<protein>
    <submittedName>
        <fullName evidence="3">Unannotated protein</fullName>
    </submittedName>
</protein>
<dbReference type="PANTHER" id="PTHR43007:SF1">
    <property type="entry name" value="2-PHOSPHO-L-LACTATE TRANSFERASE"/>
    <property type="match status" value="1"/>
</dbReference>
<gene>
    <name evidence="3" type="ORF">UFOPK1835_01578</name>
</gene>
<keyword evidence="2" id="KW-0460">Magnesium</keyword>
<dbReference type="PANTHER" id="PTHR43007">
    <property type="entry name" value="2-PHOSPHO-L-LACTATE TRANSFERASE"/>
    <property type="match status" value="1"/>
</dbReference>
<sequence>MITTIAGGVGAARLLAGLVQVVPPRELEAIVNVGDDLVLHGLSISPDLDTVTYTLAGAINPETGWGLVDESWQARSMLDMYGGVSWFGLGDRDLGTHLYRTQRLAEGADLVTITREIASAWNLELSILPASCDPLRTMVTLAEDDPEGTDTPPLPAGTEISFQEYFVQRHHGVPVSSVRIAGVADARPSPGVIESICDSEFIIVAPSNPIVSIEPVLAIPGVREAVSARRSQVIAISPIVAGAALKGPADRMLTELGHEASVVGVARLYREFSGTFVIDVADAAHAPEIEALGMRCVVTPTVMKTPALAAELGQSILDAMRGNS</sequence>
<dbReference type="InterPro" id="IPR002882">
    <property type="entry name" value="CofD"/>
</dbReference>
<evidence type="ECO:0000313" key="3">
    <source>
        <dbReference type="EMBL" id="CAB4618468.1"/>
    </source>
</evidence>
<dbReference type="InterPro" id="IPR010115">
    <property type="entry name" value="FbiA/CofD"/>
</dbReference>
<evidence type="ECO:0000256" key="2">
    <source>
        <dbReference type="ARBA" id="ARBA00022842"/>
    </source>
</evidence>
<organism evidence="3">
    <name type="scientific">freshwater metagenome</name>
    <dbReference type="NCBI Taxonomy" id="449393"/>
    <lineage>
        <taxon>unclassified sequences</taxon>
        <taxon>metagenomes</taxon>
        <taxon>ecological metagenomes</taxon>
    </lineage>
</organism>
<dbReference type="InterPro" id="IPR038136">
    <property type="entry name" value="CofD-like_dom_sf"/>
</dbReference>
<evidence type="ECO:0000256" key="1">
    <source>
        <dbReference type="ARBA" id="ARBA00022679"/>
    </source>
</evidence>
<dbReference type="Gene3D" id="1.10.8.240">
    <property type="entry name" value="CofD-like domain"/>
    <property type="match status" value="1"/>
</dbReference>
<dbReference type="NCBIfam" id="TIGR01819">
    <property type="entry name" value="F420_cofD"/>
    <property type="match status" value="1"/>
</dbReference>
<name>A0A6J6ICC6_9ZZZZ</name>
<dbReference type="Gene3D" id="3.40.50.10680">
    <property type="entry name" value="CofD-like domains"/>
    <property type="match status" value="1"/>
</dbReference>
<keyword evidence="1" id="KW-0808">Transferase</keyword>
<dbReference type="SUPFAM" id="SSF142338">
    <property type="entry name" value="CofD-like"/>
    <property type="match status" value="1"/>
</dbReference>
<proteinExistence type="inferred from homology"/>
<accession>A0A6J6ICC6</accession>
<dbReference type="EMBL" id="CAEZUP010000080">
    <property type="protein sequence ID" value="CAB4618468.1"/>
    <property type="molecule type" value="Genomic_DNA"/>
</dbReference>
<dbReference type="CDD" id="cd07186">
    <property type="entry name" value="CofD_like"/>
    <property type="match status" value="1"/>
</dbReference>
<dbReference type="HAMAP" id="MF_01257">
    <property type="entry name" value="CofD"/>
    <property type="match status" value="1"/>
</dbReference>